<proteinExistence type="predicted"/>
<keyword evidence="3" id="KW-1185">Reference proteome</keyword>
<dbReference type="HOGENOM" id="CLU_2380002_0_0_4"/>
<dbReference type="AlphaFoldDB" id="Q5P416"/>
<dbReference type="KEGG" id="eba:ebA3235"/>
<dbReference type="Proteomes" id="UP000006552">
    <property type="component" value="Chromosome"/>
</dbReference>
<feature type="region of interest" description="Disordered" evidence="1">
    <location>
        <begin position="67"/>
        <end position="94"/>
    </location>
</feature>
<evidence type="ECO:0000256" key="1">
    <source>
        <dbReference type="SAM" id="MobiDB-lite"/>
    </source>
</evidence>
<gene>
    <name evidence="2" type="ORF">ebA3235</name>
</gene>
<organism evidence="2 3">
    <name type="scientific">Aromatoleum aromaticum (strain DSM 19018 / LMG 30748 / EbN1)</name>
    <name type="common">Azoarcus sp. (strain EbN1)</name>
    <dbReference type="NCBI Taxonomy" id="76114"/>
    <lineage>
        <taxon>Bacteria</taxon>
        <taxon>Pseudomonadati</taxon>
        <taxon>Pseudomonadota</taxon>
        <taxon>Betaproteobacteria</taxon>
        <taxon>Rhodocyclales</taxon>
        <taxon>Rhodocyclaceae</taxon>
        <taxon>Aromatoleum</taxon>
    </lineage>
</organism>
<sequence length="94" mass="10397">MHWPNVMRSCALRHGNVIEDDASRRSCAVSNEQVNISLMSRNSFMANEQSVTLARTSRVCWRESPGSAVGRGQSCHRQLGRPPRAGSCGQVRGR</sequence>
<protein>
    <submittedName>
        <fullName evidence="2">Uncharacterized protein</fullName>
    </submittedName>
</protein>
<evidence type="ECO:0000313" key="2">
    <source>
        <dbReference type="EMBL" id="CAI07947.1"/>
    </source>
</evidence>
<reference evidence="2 3" key="1">
    <citation type="journal article" date="2005" name="Arch. Microbiol.">
        <title>The genome sequence of an anaerobic aromatic-degrading denitrifying bacterium, strain EbN1.</title>
        <authorList>
            <person name="Rabus R."/>
            <person name="Kube M."/>
            <person name="Heider J."/>
            <person name="Beck A."/>
            <person name="Heitmann K."/>
            <person name="Widdel F."/>
            <person name="Reinhardt R."/>
        </authorList>
    </citation>
    <scope>NUCLEOTIDE SEQUENCE [LARGE SCALE GENOMIC DNA]</scope>
    <source>
        <strain evidence="2 3">EbN1</strain>
    </source>
</reference>
<evidence type="ECO:0000313" key="3">
    <source>
        <dbReference type="Proteomes" id="UP000006552"/>
    </source>
</evidence>
<name>Q5P416_AROAE</name>
<dbReference type="EMBL" id="CR555306">
    <property type="protein sequence ID" value="CAI07947.1"/>
    <property type="molecule type" value="Genomic_DNA"/>
</dbReference>
<accession>Q5P416</accession>